<comment type="caution">
    <text evidence="2">The sequence shown here is derived from an EMBL/GenBank/DDBJ whole genome shotgun (WGS) entry which is preliminary data.</text>
</comment>
<feature type="domain" description="SnoaL-like" evidence="1">
    <location>
        <begin position="25"/>
        <end position="145"/>
    </location>
</feature>
<accession>A0A0B1ZGX5</accession>
<name>A0A0B1ZGX5_9SPHN</name>
<sequence>MHEPVNTEHFMDELARRNVGIARKFHGLEDGSSERPLDVLTDDVVLEFCFPCDTPVYGGTTLYDPSREGPRALVGKEAIAAMALEEKARLDTAFPRTREPEFVANGDRVIMLVEAPYTVRKTGIRIASHMAAILMDFRDGKIARIRCYEDFFDYHRAYRSDFSEQIDL</sequence>
<dbReference type="AlphaFoldDB" id="A0A0B1ZGX5"/>
<gene>
    <name evidence="2" type="ORF">LK12_17320</name>
</gene>
<protein>
    <recommendedName>
        <fullName evidence="1">SnoaL-like domain-containing protein</fullName>
    </recommendedName>
</protein>
<evidence type="ECO:0000313" key="2">
    <source>
        <dbReference type="EMBL" id="KHK90356.1"/>
    </source>
</evidence>
<dbReference type="SUPFAM" id="SSF54427">
    <property type="entry name" value="NTF2-like"/>
    <property type="match status" value="1"/>
</dbReference>
<dbReference type="Gene3D" id="3.10.450.50">
    <property type="match status" value="1"/>
</dbReference>
<dbReference type="InterPro" id="IPR037401">
    <property type="entry name" value="SnoaL-like"/>
</dbReference>
<dbReference type="Pfam" id="PF12680">
    <property type="entry name" value="SnoaL_2"/>
    <property type="match status" value="1"/>
</dbReference>
<proteinExistence type="predicted"/>
<dbReference type="EMBL" id="JTDI01000005">
    <property type="protein sequence ID" value="KHK90356.1"/>
    <property type="molecule type" value="Genomic_DNA"/>
</dbReference>
<dbReference type="Proteomes" id="UP000031057">
    <property type="component" value="Unassembled WGS sequence"/>
</dbReference>
<reference evidence="2 3" key="1">
    <citation type="submission" date="2014-10" db="EMBL/GenBank/DDBJ databases">
        <title>Genome sequence of Novosphingobium malaysiense MUSC 273(T).</title>
        <authorList>
            <person name="Lee L.-H."/>
        </authorList>
    </citation>
    <scope>NUCLEOTIDE SEQUENCE [LARGE SCALE GENOMIC DNA]</scope>
    <source>
        <strain evidence="2 3">MUSC 273</strain>
    </source>
</reference>
<dbReference type="STRING" id="1348853.LK12_17320"/>
<keyword evidence="3" id="KW-1185">Reference proteome</keyword>
<evidence type="ECO:0000259" key="1">
    <source>
        <dbReference type="Pfam" id="PF12680"/>
    </source>
</evidence>
<organism evidence="2 3">
    <name type="scientific">Novosphingobium malaysiense</name>
    <dbReference type="NCBI Taxonomy" id="1348853"/>
    <lineage>
        <taxon>Bacteria</taxon>
        <taxon>Pseudomonadati</taxon>
        <taxon>Pseudomonadota</taxon>
        <taxon>Alphaproteobacteria</taxon>
        <taxon>Sphingomonadales</taxon>
        <taxon>Sphingomonadaceae</taxon>
        <taxon>Novosphingobium</taxon>
    </lineage>
</organism>
<dbReference type="InterPro" id="IPR032710">
    <property type="entry name" value="NTF2-like_dom_sf"/>
</dbReference>
<evidence type="ECO:0000313" key="3">
    <source>
        <dbReference type="Proteomes" id="UP000031057"/>
    </source>
</evidence>